<sequence>MGTMGVEPMISSVRGWQYTKLTYVPKSILNSVVLFF</sequence>
<reference evidence="1" key="1">
    <citation type="submission" date="2018-05" db="EMBL/GenBank/DDBJ databases">
        <authorList>
            <person name="Lanie J.A."/>
            <person name="Ng W.-L."/>
            <person name="Kazmierczak K.M."/>
            <person name="Andrzejewski T.M."/>
            <person name="Davidsen T.M."/>
            <person name="Wayne K.J."/>
            <person name="Tettelin H."/>
            <person name="Glass J.I."/>
            <person name="Rusch D."/>
            <person name="Podicherti R."/>
            <person name="Tsui H.-C.T."/>
            <person name="Winkler M.E."/>
        </authorList>
    </citation>
    <scope>NUCLEOTIDE SEQUENCE</scope>
</reference>
<dbReference type="AlphaFoldDB" id="A0A382VTI2"/>
<accession>A0A382VTI2</accession>
<protein>
    <submittedName>
        <fullName evidence="1">Uncharacterized protein</fullName>
    </submittedName>
</protein>
<dbReference type="EMBL" id="UINC01154504">
    <property type="protein sequence ID" value="SVD49829.1"/>
    <property type="molecule type" value="Genomic_DNA"/>
</dbReference>
<evidence type="ECO:0000313" key="1">
    <source>
        <dbReference type="EMBL" id="SVD49829.1"/>
    </source>
</evidence>
<name>A0A382VTI2_9ZZZZ</name>
<gene>
    <name evidence="1" type="ORF">METZ01_LOCUS402683</name>
</gene>
<proteinExistence type="predicted"/>
<organism evidence="1">
    <name type="scientific">marine metagenome</name>
    <dbReference type="NCBI Taxonomy" id="408172"/>
    <lineage>
        <taxon>unclassified sequences</taxon>
        <taxon>metagenomes</taxon>
        <taxon>ecological metagenomes</taxon>
    </lineage>
</organism>